<dbReference type="PRINTS" id="PR01473">
    <property type="entry name" value="ICAM"/>
</dbReference>
<keyword evidence="3" id="KW-0812">Transmembrane</keyword>
<comment type="similarity">
    <text evidence="2">Belongs to the immunoglobulin superfamily. ICAM family.</text>
</comment>
<evidence type="ECO:0000313" key="15">
    <source>
        <dbReference type="EMBL" id="VTJ54105.1"/>
    </source>
</evidence>
<keyword evidence="8" id="KW-1133">Transmembrane helix</keyword>
<dbReference type="SUPFAM" id="SSF48726">
    <property type="entry name" value="Immunoglobulin"/>
    <property type="match status" value="4"/>
</dbReference>
<dbReference type="InterPro" id="IPR048679">
    <property type="entry name" value="ICAM1_3_5_D2"/>
</dbReference>
<proteinExistence type="inferred from homology"/>
<evidence type="ECO:0000256" key="8">
    <source>
        <dbReference type="ARBA" id="ARBA00022989"/>
    </source>
</evidence>
<dbReference type="AlphaFoldDB" id="A0A5E4AAK6"/>
<dbReference type="FunFam" id="2.60.40.10:FF:000194">
    <property type="entry name" value="Intercellular adhesion molecule 1"/>
    <property type="match status" value="1"/>
</dbReference>
<evidence type="ECO:0000256" key="7">
    <source>
        <dbReference type="ARBA" id="ARBA00022889"/>
    </source>
</evidence>
<evidence type="ECO:0000256" key="9">
    <source>
        <dbReference type="ARBA" id="ARBA00023136"/>
    </source>
</evidence>
<feature type="domain" description="Intercellular adhesion molecule N-terminal" evidence="13">
    <location>
        <begin position="82"/>
        <end position="170"/>
    </location>
</feature>
<dbReference type="InterPro" id="IPR013783">
    <property type="entry name" value="Ig-like_fold"/>
</dbReference>
<keyword evidence="12" id="KW-0393">Immunoglobulin domain</keyword>
<keyword evidence="7" id="KW-0130">Cell adhesion</keyword>
<sequence>MPEPSLRRGRLEVSGKAAPPLGPPWPAVIKNPCALRAPVRSEHLSPPRCSLRTAQAAMAPAGAPSALPLLLALLGALLPEPGDAQVSVFPTEATLPRGGSVLVNCSSTCEEEAFLGLETPLTKEERDRGHNWKVFKLSDVEEDSKPMCFSNCGPNQTLASISITVYRLPEHMELFPLPPWQPVGENLTLKCQVKGGAPRAQLTLVLLRGEEELSRQPAVGEPAEGNATVLAGRGDYGANFTCRAELDLRPQGLGFFQNTSAPRQLRTFVLPMTSPQLETPRILEVGTSEKVVCSMGGLFPASEARVHLALGDHRLNTTVTYNKDSLSATAWVEGTAENEGDHPLVCAIMLGNQSQESWRNLTVYSFPAPNLTLSEQEVSEGTQVEVACEASVGLRVRLSDAPAEPWAPSVQFLLNATAEDNGRHFSCSAALEVAGHLLYKNQTKELRVLRAPTGRE</sequence>
<evidence type="ECO:0000259" key="13">
    <source>
        <dbReference type="Pfam" id="PF03921"/>
    </source>
</evidence>
<evidence type="ECO:0000256" key="12">
    <source>
        <dbReference type="ARBA" id="ARBA00023319"/>
    </source>
</evidence>
<dbReference type="GO" id="GO:0005886">
    <property type="term" value="C:plasma membrane"/>
    <property type="evidence" value="ECO:0007669"/>
    <property type="project" value="TreeGrafter"/>
</dbReference>
<dbReference type="InterPro" id="IPR036179">
    <property type="entry name" value="Ig-like_dom_sf"/>
</dbReference>
<evidence type="ECO:0000259" key="14">
    <source>
        <dbReference type="Pfam" id="PF21146"/>
    </source>
</evidence>
<keyword evidence="5" id="KW-0677">Repeat</keyword>
<keyword evidence="11" id="KW-0325">Glycoprotein</keyword>
<dbReference type="PRINTS" id="PR01472">
    <property type="entry name" value="ICAMVCAM1"/>
</dbReference>
<dbReference type="FunFam" id="2.60.40.10:FF:000338">
    <property type="entry name" value="intercellular adhesion molecule 5"/>
    <property type="match status" value="1"/>
</dbReference>
<dbReference type="Pfam" id="PF21146">
    <property type="entry name" value="ICAM1_3_5_D2"/>
    <property type="match status" value="1"/>
</dbReference>
<dbReference type="PANTHER" id="PTHR13771">
    <property type="entry name" value="INTERCELLULAR ADHESION MOLECULE"/>
    <property type="match status" value="1"/>
</dbReference>
<reference evidence="15" key="1">
    <citation type="submission" date="2019-04" db="EMBL/GenBank/DDBJ databases">
        <authorList>
            <person name="Alioto T."/>
            <person name="Alioto T."/>
        </authorList>
    </citation>
    <scope>NUCLEOTIDE SEQUENCE [LARGE SCALE GENOMIC DNA]</scope>
</reference>
<protein>
    <submittedName>
        <fullName evidence="15">Uncharacterized protein</fullName>
    </submittedName>
</protein>
<accession>A0A5E4AAK6</accession>
<evidence type="ECO:0000256" key="11">
    <source>
        <dbReference type="ARBA" id="ARBA00023180"/>
    </source>
</evidence>
<feature type="domain" description="Intercellular adhesion molecule 1/3/5 D2" evidence="14">
    <location>
        <begin position="275"/>
        <end position="364"/>
    </location>
</feature>
<dbReference type="GO" id="GO:0098609">
    <property type="term" value="P:cell-cell adhesion"/>
    <property type="evidence" value="ECO:0007669"/>
    <property type="project" value="InterPro"/>
</dbReference>
<keyword evidence="4" id="KW-0732">Signal</keyword>
<evidence type="ECO:0000256" key="2">
    <source>
        <dbReference type="ARBA" id="ARBA00005925"/>
    </source>
</evidence>
<gene>
    <name evidence="15" type="ORF">MONAX_5E008032</name>
</gene>
<dbReference type="GO" id="GO:0005178">
    <property type="term" value="F:integrin binding"/>
    <property type="evidence" value="ECO:0007669"/>
    <property type="project" value="InterPro"/>
</dbReference>
<dbReference type="PANTHER" id="PTHR13771:SF18">
    <property type="entry name" value="INTERCELLULAR ADHESION MOLECULE 1"/>
    <property type="match status" value="1"/>
</dbReference>
<dbReference type="Proteomes" id="UP000335636">
    <property type="component" value="Unassembled WGS sequence"/>
</dbReference>
<dbReference type="InterPro" id="IPR003988">
    <property type="entry name" value="ICAM"/>
</dbReference>
<comment type="subcellular location">
    <subcellularLocation>
        <location evidence="1">Membrane</location>
        <topology evidence="1">Single-pass type I membrane protein</topology>
    </subcellularLocation>
</comment>
<name>A0A5E4AAK6_MARMO</name>
<evidence type="ECO:0000313" key="16">
    <source>
        <dbReference type="Proteomes" id="UP000335636"/>
    </source>
</evidence>
<dbReference type="InterPro" id="IPR047012">
    <property type="entry name" value="ICAM_VCAM"/>
</dbReference>
<evidence type="ECO:0000256" key="3">
    <source>
        <dbReference type="ARBA" id="ARBA00022692"/>
    </source>
</evidence>
<keyword evidence="9" id="KW-0472">Membrane</keyword>
<evidence type="ECO:0000256" key="1">
    <source>
        <dbReference type="ARBA" id="ARBA00004479"/>
    </source>
</evidence>
<evidence type="ECO:0000256" key="6">
    <source>
        <dbReference type="ARBA" id="ARBA00022843"/>
    </source>
</evidence>
<keyword evidence="6" id="KW-0832">Ubl conjugation</keyword>
<evidence type="ECO:0000256" key="10">
    <source>
        <dbReference type="ARBA" id="ARBA00023157"/>
    </source>
</evidence>
<dbReference type="InterPro" id="IPR003987">
    <property type="entry name" value="ICAM_VCAM_N"/>
</dbReference>
<evidence type="ECO:0000256" key="5">
    <source>
        <dbReference type="ARBA" id="ARBA00022737"/>
    </source>
</evidence>
<organism evidence="15 16">
    <name type="scientific">Marmota monax</name>
    <name type="common">Woodchuck</name>
    <dbReference type="NCBI Taxonomy" id="9995"/>
    <lineage>
        <taxon>Eukaryota</taxon>
        <taxon>Metazoa</taxon>
        <taxon>Chordata</taxon>
        <taxon>Craniata</taxon>
        <taxon>Vertebrata</taxon>
        <taxon>Euteleostomi</taxon>
        <taxon>Mammalia</taxon>
        <taxon>Eutheria</taxon>
        <taxon>Euarchontoglires</taxon>
        <taxon>Glires</taxon>
        <taxon>Rodentia</taxon>
        <taxon>Sciuromorpha</taxon>
        <taxon>Sciuridae</taxon>
        <taxon>Xerinae</taxon>
        <taxon>Marmotini</taxon>
        <taxon>Marmota</taxon>
    </lineage>
</organism>
<dbReference type="FunFam" id="2.60.40.10:FF:000648">
    <property type="entry name" value="Intercellular adhesion molecule 1"/>
    <property type="match status" value="1"/>
</dbReference>
<keyword evidence="10" id="KW-1015">Disulfide bond</keyword>
<dbReference type="InterPro" id="IPR013768">
    <property type="entry name" value="ICAM_N"/>
</dbReference>
<keyword evidence="16" id="KW-1185">Reference proteome</keyword>
<dbReference type="Gene3D" id="2.60.40.10">
    <property type="entry name" value="Immunoglobulins"/>
    <property type="match status" value="4"/>
</dbReference>
<dbReference type="FunFam" id="2.60.40.10:FF:000459">
    <property type="entry name" value="Intercellular adhesion molecule 1"/>
    <property type="match status" value="1"/>
</dbReference>
<dbReference type="Pfam" id="PF03921">
    <property type="entry name" value="ICAM_N"/>
    <property type="match status" value="1"/>
</dbReference>
<evidence type="ECO:0000256" key="4">
    <source>
        <dbReference type="ARBA" id="ARBA00022729"/>
    </source>
</evidence>
<dbReference type="EMBL" id="CABDUW010000035">
    <property type="protein sequence ID" value="VTJ54105.1"/>
    <property type="molecule type" value="Genomic_DNA"/>
</dbReference>
<comment type="caution">
    <text evidence="15">The sequence shown here is derived from an EMBL/GenBank/DDBJ whole genome shotgun (WGS) entry which is preliminary data.</text>
</comment>